<dbReference type="Gene3D" id="3.30.360.10">
    <property type="entry name" value="Dihydrodipicolinate Reductase, domain 2"/>
    <property type="match status" value="1"/>
</dbReference>
<dbReference type="InterPro" id="IPR050085">
    <property type="entry name" value="AGPR"/>
</dbReference>
<dbReference type="HAMAP" id="MF_00150">
    <property type="entry name" value="ArgC_type1"/>
    <property type="match status" value="1"/>
</dbReference>
<dbReference type="InterPro" id="IPR000706">
    <property type="entry name" value="AGPR_type-1"/>
</dbReference>
<dbReference type="GO" id="GO:0003942">
    <property type="term" value="F:N-acetyl-gamma-glutamyl-phosphate reductase activity"/>
    <property type="evidence" value="ECO:0007669"/>
    <property type="project" value="UniProtKB-UniRule"/>
</dbReference>
<dbReference type="FunFam" id="3.30.360.10:FF:000014">
    <property type="entry name" value="N-acetyl-gamma-glutamyl-phosphate reductase"/>
    <property type="match status" value="1"/>
</dbReference>
<dbReference type="GO" id="GO:0005737">
    <property type="term" value="C:cytoplasm"/>
    <property type="evidence" value="ECO:0007669"/>
    <property type="project" value="UniProtKB-SubCell"/>
</dbReference>
<dbReference type="EC" id="1.2.1.38" evidence="7"/>
<evidence type="ECO:0000313" key="10">
    <source>
        <dbReference type="EMBL" id="VEN73938.1"/>
    </source>
</evidence>
<keyword evidence="4 7" id="KW-0521">NADP</keyword>
<dbReference type="InterPro" id="IPR023013">
    <property type="entry name" value="AGPR_AS"/>
</dbReference>
<evidence type="ECO:0000256" key="7">
    <source>
        <dbReference type="HAMAP-Rule" id="MF_00150"/>
    </source>
</evidence>
<dbReference type="SUPFAM" id="SSF55347">
    <property type="entry name" value="Glyceraldehyde-3-phosphate dehydrogenase-like, C-terminal domain"/>
    <property type="match status" value="1"/>
</dbReference>
<keyword evidence="3 7" id="KW-0028">Amino-acid biosynthesis</keyword>
<dbReference type="CDD" id="cd23934">
    <property type="entry name" value="AGPR_1_C"/>
    <property type="match status" value="1"/>
</dbReference>
<evidence type="ECO:0000256" key="4">
    <source>
        <dbReference type="ARBA" id="ARBA00022857"/>
    </source>
</evidence>
<reference evidence="10" key="1">
    <citation type="submission" date="2019-01" db="EMBL/GenBank/DDBJ databases">
        <authorList>
            <consortium name="Genoscope - CEA"/>
            <person name="William W."/>
        </authorList>
    </citation>
    <scope>NUCLEOTIDE SEQUENCE</scope>
    <source>
        <strain evidence="10">CR-1</strain>
    </source>
</reference>
<comment type="function">
    <text evidence="7">Catalyzes the NADPH-dependent reduction of N-acetyl-5-glutamyl phosphate to yield N-acetyl-L-glutamate 5-semialdehyde.</text>
</comment>
<organism evidence="10">
    <name type="scientific">uncultured Desulfobacteraceae bacterium</name>
    <dbReference type="NCBI Taxonomy" id="218296"/>
    <lineage>
        <taxon>Bacteria</taxon>
        <taxon>Pseudomonadati</taxon>
        <taxon>Thermodesulfobacteriota</taxon>
        <taxon>Desulfobacteria</taxon>
        <taxon>Desulfobacterales</taxon>
        <taxon>Desulfobacteraceae</taxon>
        <taxon>environmental samples</taxon>
    </lineage>
</organism>
<dbReference type="InterPro" id="IPR058924">
    <property type="entry name" value="AGPR_dimerisation_dom"/>
</dbReference>
<evidence type="ECO:0000256" key="2">
    <source>
        <dbReference type="ARBA" id="ARBA00022571"/>
    </source>
</evidence>
<comment type="subcellular location">
    <subcellularLocation>
        <location evidence="7">Cytoplasm</location>
    </subcellularLocation>
</comment>
<comment type="catalytic activity">
    <reaction evidence="6 7">
        <text>N-acetyl-L-glutamate 5-semialdehyde + phosphate + NADP(+) = N-acetyl-L-glutamyl 5-phosphate + NADPH + H(+)</text>
        <dbReference type="Rhea" id="RHEA:21588"/>
        <dbReference type="ChEBI" id="CHEBI:15378"/>
        <dbReference type="ChEBI" id="CHEBI:29123"/>
        <dbReference type="ChEBI" id="CHEBI:43474"/>
        <dbReference type="ChEBI" id="CHEBI:57783"/>
        <dbReference type="ChEBI" id="CHEBI:57936"/>
        <dbReference type="ChEBI" id="CHEBI:58349"/>
        <dbReference type="EC" id="1.2.1.38"/>
    </reaction>
</comment>
<dbReference type="GO" id="GO:0070401">
    <property type="term" value="F:NADP+ binding"/>
    <property type="evidence" value="ECO:0007669"/>
    <property type="project" value="InterPro"/>
</dbReference>
<name>A0A484HFG0_9BACT</name>
<sequence length="345" mass="37355">MIKAGIVGATGYAGAELVRLLCGHPEVKIAMLASRQYAGAPFSDVYPSMRGHVDMACETCDIEKMADAADVAFMALPHGIPMEMAPELIRAGKKVIDLSADFRFRDLSAYEGAYQRHTAPDLAETAVYGLCEIYRDEIRQSPLIGNPGCYPTSFLLPVIPLVKSRLADFRGIVADSKSGVSGAGRSPGPGNIYCAVNESFKPYKADGHRHLPEMEEILSREAGEPASLTFVPHLLPISRGMLTTAYLKVRKGVRAGDIRERLAGFYADSPFVRILPDKTFPDTLAVKGTNRCDIGFHLDEKKGVLVVMSAIDNLVKGASGQAVQNMNIMFGLDETAGLNQTPYPM</sequence>
<dbReference type="Pfam" id="PF01118">
    <property type="entry name" value="Semialdhyde_dh"/>
    <property type="match status" value="1"/>
</dbReference>
<dbReference type="EMBL" id="CAACVI010000012">
    <property type="protein sequence ID" value="VEN73938.1"/>
    <property type="molecule type" value="Genomic_DNA"/>
</dbReference>
<dbReference type="PANTHER" id="PTHR32338:SF10">
    <property type="entry name" value="N-ACETYL-GAMMA-GLUTAMYL-PHOSPHATE REDUCTASE, CHLOROPLASTIC-RELATED"/>
    <property type="match status" value="1"/>
</dbReference>
<dbReference type="UniPathway" id="UPA00068">
    <property type="reaction ID" value="UER00108"/>
</dbReference>
<dbReference type="Pfam" id="PF22698">
    <property type="entry name" value="Semialdhyde_dhC_1"/>
    <property type="match status" value="1"/>
</dbReference>
<evidence type="ECO:0000256" key="1">
    <source>
        <dbReference type="ARBA" id="ARBA00004862"/>
    </source>
</evidence>
<dbReference type="AlphaFoldDB" id="A0A484HFG0"/>
<keyword evidence="7" id="KW-0963">Cytoplasm</keyword>
<comment type="pathway">
    <text evidence="1 7">Amino-acid biosynthesis; L-arginine biosynthesis; N(2)-acetyl-L-ornithine from L-glutamate: step 3/4.</text>
</comment>
<dbReference type="CDD" id="cd17895">
    <property type="entry name" value="AGPR_1_N"/>
    <property type="match status" value="1"/>
</dbReference>
<dbReference type="PROSITE" id="PS01224">
    <property type="entry name" value="ARGC"/>
    <property type="match status" value="1"/>
</dbReference>
<feature type="domain" description="Semialdehyde dehydrogenase NAD-binding" evidence="9">
    <location>
        <begin position="3"/>
        <end position="141"/>
    </location>
</feature>
<dbReference type="InterPro" id="IPR036291">
    <property type="entry name" value="NAD(P)-bd_dom_sf"/>
</dbReference>
<evidence type="ECO:0000259" key="9">
    <source>
        <dbReference type="SMART" id="SM00859"/>
    </source>
</evidence>
<gene>
    <name evidence="7 10" type="primary">argC</name>
    <name evidence="10" type="ORF">EPICR_20409</name>
</gene>
<dbReference type="GO" id="GO:0051287">
    <property type="term" value="F:NAD binding"/>
    <property type="evidence" value="ECO:0007669"/>
    <property type="project" value="InterPro"/>
</dbReference>
<protein>
    <recommendedName>
        <fullName evidence="7">N-acetyl-gamma-glutamyl-phosphate reductase</fullName>
        <shortName evidence="7">AGPR</shortName>
        <ecNumber evidence="7">1.2.1.38</ecNumber>
    </recommendedName>
    <alternativeName>
        <fullName evidence="7">N-acetyl-glutamate semialdehyde dehydrogenase</fullName>
        <shortName evidence="7">NAGSA dehydrogenase</shortName>
    </alternativeName>
</protein>
<dbReference type="Gene3D" id="3.40.50.720">
    <property type="entry name" value="NAD(P)-binding Rossmann-like Domain"/>
    <property type="match status" value="1"/>
</dbReference>
<keyword evidence="2 7" id="KW-0055">Arginine biosynthesis</keyword>
<dbReference type="GO" id="GO:0006526">
    <property type="term" value="P:L-arginine biosynthetic process"/>
    <property type="evidence" value="ECO:0007669"/>
    <property type="project" value="UniProtKB-UniRule"/>
</dbReference>
<proteinExistence type="inferred from homology"/>
<evidence type="ECO:0000256" key="6">
    <source>
        <dbReference type="ARBA" id="ARBA00050557"/>
    </source>
</evidence>
<dbReference type="PANTHER" id="PTHR32338">
    <property type="entry name" value="N-ACETYL-GAMMA-GLUTAMYL-PHOSPHATE REDUCTASE, CHLOROPLASTIC-RELATED-RELATED"/>
    <property type="match status" value="1"/>
</dbReference>
<comment type="similarity">
    <text evidence="7">Belongs to the NAGSA dehydrogenase family. Type 1 subfamily.</text>
</comment>
<feature type="active site" evidence="7 8">
    <location>
        <position position="149"/>
    </location>
</feature>
<evidence type="ECO:0000256" key="5">
    <source>
        <dbReference type="ARBA" id="ARBA00023002"/>
    </source>
</evidence>
<dbReference type="SUPFAM" id="SSF51735">
    <property type="entry name" value="NAD(P)-binding Rossmann-fold domains"/>
    <property type="match status" value="1"/>
</dbReference>
<keyword evidence="5 7" id="KW-0560">Oxidoreductase</keyword>
<dbReference type="InterPro" id="IPR000534">
    <property type="entry name" value="Semialdehyde_DH_NAD-bd"/>
</dbReference>
<accession>A0A484HFG0</accession>
<dbReference type="NCBIfam" id="TIGR01850">
    <property type="entry name" value="argC"/>
    <property type="match status" value="1"/>
</dbReference>
<evidence type="ECO:0000256" key="8">
    <source>
        <dbReference type="PROSITE-ProRule" id="PRU10010"/>
    </source>
</evidence>
<dbReference type="SMART" id="SM00859">
    <property type="entry name" value="Semialdhyde_dh"/>
    <property type="match status" value="1"/>
</dbReference>
<evidence type="ECO:0000256" key="3">
    <source>
        <dbReference type="ARBA" id="ARBA00022605"/>
    </source>
</evidence>